<dbReference type="RefSeq" id="XP_024384418.1">
    <property type="nucleotide sequence ID" value="XM_024528650.2"/>
</dbReference>
<evidence type="ECO:0000259" key="5">
    <source>
        <dbReference type="SMART" id="SM00739"/>
    </source>
</evidence>
<evidence type="ECO:0000313" key="8">
    <source>
        <dbReference type="Proteomes" id="UP000006727"/>
    </source>
</evidence>
<dbReference type="FunCoup" id="A0A2K1K2M0">
    <property type="interactions" value="1338"/>
</dbReference>
<dbReference type="InterPro" id="IPR003256">
    <property type="entry name" value="Ribosomal_uL24"/>
</dbReference>
<sequence>MAMALQSPLQLDSLSNGIAGIGLNTPRPAVQASPKFSTGIRVAIKRWERKEVKENSLPVVKKLHVKVGDTVKVISGHDKGKIGAVTQVYTHNSKVMVKDVNLKTKHVKGKAEGESGQIVQVEAPVHSSNVMLYSKTAKVASRVGHKTLEDGSRARYLLKTGEVIDSAEEWKKVHKKKGEEKKE</sequence>
<dbReference type="CDD" id="cd06089">
    <property type="entry name" value="KOW_RPL26"/>
    <property type="match status" value="1"/>
</dbReference>
<dbReference type="NCBIfam" id="TIGR01079">
    <property type="entry name" value="rplX_bact"/>
    <property type="match status" value="1"/>
</dbReference>
<dbReference type="GO" id="GO:0005840">
    <property type="term" value="C:ribosome"/>
    <property type="evidence" value="ECO:0007669"/>
    <property type="project" value="UniProtKB-KW"/>
</dbReference>
<protein>
    <recommendedName>
        <fullName evidence="5">KOW domain-containing protein</fullName>
    </recommendedName>
</protein>
<dbReference type="PaxDb" id="3218-PP1S24_126V6.1"/>
<dbReference type="AlphaFoldDB" id="A0A2K1K2M0"/>
<dbReference type="InterPro" id="IPR005824">
    <property type="entry name" value="KOW"/>
</dbReference>
<dbReference type="InterPro" id="IPR057264">
    <property type="entry name" value="Ribosomal_uL24_C"/>
</dbReference>
<evidence type="ECO:0000313" key="7">
    <source>
        <dbReference type="EnsemblPlants" id="Pp3c9_9200V3.1"/>
    </source>
</evidence>
<accession>A0A2K1K2M0</accession>
<dbReference type="STRING" id="3218.A0A2K1K2M0"/>
<reference evidence="7" key="3">
    <citation type="submission" date="2020-12" db="UniProtKB">
        <authorList>
            <consortium name="EnsemblPlants"/>
        </authorList>
    </citation>
    <scope>IDENTIFICATION</scope>
</reference>
<dbReference type="GO" id="GO:0003723">
    <property type="term" value="F:RNA binding"/>
    <property type="evidence" value="ECO:0007669"/>
    <property type="project" value="InterPro"/>
</dbReference>
<evidence type="ECO:0000256" key="1">
    <source>
        <dbReference type="ARBA" id="ARBA00010618"/>
    </source>
</evidence>
<dbReference type="InterPro" id="IPR008991">
    <property type="entry name" value="Translation_prot_SH3-like_sf"/>
</dbReference>
<dbReference type="OrthoDB" id="359154at2759"/>
<dbReference type="PANTHER" id="PTHR12903">
    <property type="entry name" value="MITOCHONDRIAL RIBOSOMAL PROTEIN L24"/>
    <property type="match status" value="1"/>
</dbReference>
<dbReference type="PROSITE" id="PS01108">
    <property type="entry name" value="RIBOSOMAL_L24"/>
    <property type="match status" value="1"/>
</dbReference>
<comment type="similarity">
    <text evidence="1 4">Belongs to the universal ribosomal protein uL24 family.</text>
</comment>
<keyword evidence="8" id="KW-1185">Reference proteome</keyword>
<gene>
    <name evidence="7" type="primary">LOC112286613</name>
    <name evidence="6" type="ORF">PHYPA_012495</name>
</gene>
<reference evidence="6 8" key="1">
    <citation type="journal article" date="2008" name="Science">
        <title>The Physcomitrella genome reveals evolutionary insights into the conquest of land by plants.</title>
        <authorList>
            <person name="Rensing S."/>
            <person name="Lang D."/>
            <person name="Zimmer A."/>
            <person name="Terry A."/>
            <person name="Salamov A."/>
            <person name="Shapiro H."/>
            <person name="Nishiyama T."/>
            <person name="Perroud P.-F."/>
            <person name="Lindquist E."/>
            <person name="Kamisugi Y."/>
            <person name="Tanahashi T."/>
            <person name="Sakakibara K."/>
            <person name="Fujita T."/>
            <person name="Oishi K."/>
            <person name="Shin-I T."/>
            <person name="Kuroki Y."/>
            <person name="Toyoda A."/>
            <person name="Suzuki Y."/>
            <person name="Hashimoto A."/>
            <person name="Yamaguchi K."/>
            <person name="Sugano A."/>
            <person name="Kohara Y."/>
            <person name="Fujiyama A."/>
            <person name="Anterola A."/>
            <person name="Aoki S."/>
            <person name="Ashton N."/>
            <person name="Barbazuk W.B."/>
            <person name="Barker E."/>
            <person name="Bennetzen J."/>
            <person name="Bezanilla M."/>
            <person name="Blankenship R."/>
            <person name="Cho S.H."/>
            <person name="Dutcher S."/>
            <person name="Estelle M."/>
            <person name="Fawcett J.A."/>
            <person name="Gundlach H."/>
            <person name="Hanada K."/>
            <person name="Heyl A."/>
            <person name="Hicks K.A."/>
            <person name="Hugh J."/>
            <person name="Lohr M."/>
            <person name="Mayer K."/>
            <person name="Melkozernov A."/>
            <person name="Murata T."/>
            <person name="Nelson D."/>
            <person name="Pils B."/>
            <person name="Prigge M."/>
            <person name="Reiss B."/>
            <person name="Renner T."/>
            <person name="Rombauts S."/>
            <person name="Rushton P."/>
            <person name="Sanderfoot A."/>
            <person name="Schween G."/>
            <person name="Shiu S.-H."/>
            <person name="Stueber K."/>
            <person name="Theodoulou F.L."/>
            <person name="Tu H."/>
            <person name="Van de Peer Y."/>
            <person name="Verrier P.J."/>
            <person name="Waters E."/>
            <person name="Wood A."/>
            <person name="Yang L."/>
            <person name="Cove D."/>
            <person name="Cuming A."/>
            <person name="Hasebe M."/>
            <person name="Lucas S."/>
            <person name="Mishler D.B."/>
            <person name="Reski R."/>
            <person name="Grigoriev I."/>
            <person name="Quatrano R.S."/>
            <person name="Boore J.L."/>
        </authorList>
    </citation>
    <scope>NUCLEOTIDE SEQUENCE [LARGE SCALE GENOMIC DNA]</scope>
    <source>
        <strain evidence="7 8">cv. Gransden 2004</strain>
    </source>
</reference>
<dbReference type="SUPFAM" id="SSF50104">
    <property type="entry name" value="Translation proteins SH3-like domain"/>
    <property type="match status" value="1"/>
</dbReference>
<dbReference type="KEGG" id="ppp:112286613"/>
<dbReference type="Gramene" id="Pp3c9_9200V3.2">
    <property type="protein sequence ID" value="Pp3c9_9200V3.2"/>
    <property type="gene ID" value="Pp3c9_9200"/>
</dbReference>
<dbReference type="Pfam" id="PF00467">
    <property type="entry name" value="KOW"/>
    <property type="match status" value="1"/>
</dbReference>
<reference evidence="6 8" key="2">
    <citation type="journal article" date="2018" name="Plant J.">
        <title>The Physcomitrella patens chromosome-scale assembly reveals moss genome structure and evolution.</title>
        <authorList>
            <person name="Lang D."/>
            <person name="Ullrich K.K."/>
            <person name="Murat F."/>
            <person name="Fuchs J."/>
            <person name="Jenkins J."/>
            <person name="Haas F.B."/>
            <person name="Piednoel M."/>
            <person name="Gundlach H."/>
            <person name="Van Bel M."/>
            <person name="Meyberg R."/>
            <person name="Vives C."/>
            <person name="Morata J."/>
            <person name="Symeonidi A."/>
            <person name="Hiss M."/>
            <person name="Muchero W."/>
            <person name="Kamisugi Y."/>
            <person name="Saleh O."/>
            <person name="Blanc G."/>
            <person name="Decker E.L."/>
            <person name="van Gessel N."/>
            <person name="Grimwood J."/>
            <person name="Hayes R.D."/>
            <person name="Graham S.W."/>
            <person name="Gunter L.E."/>
            <person name="McDaniel S.F."/>
            <person name="Hoernstein S.N.W."/>
            <person name="Larsson A."/>
            <person name="Li F.W."/>
            <person name="Perroud P.F."/>
            <person name="Phillips J."/>
            <person name="Ranjan P."/>
            <person name="Rokshar D.S."/>
            <person name="Rothfels C.J."/>
            <person name="Schneider L."/>
            <person name="Shu S."/>
            <person name="Stevenson D.W."/>
            <person name="Thummler F."/>
            <person name="Tillich M."/>
            <person name="Villarreal Aguilar J.C."/>
            <person name="Widiez T."/>
            <person name="Wong G.K."/>
            <person name="Wymore A."/>
            <person name="Zhang Y."/>
            <person name="Zimmer A.D."/>
            <person name="Quatrano R.S."/>
            <person name="Mayer K.F.X."/>
            <person name="Goodstein D."/>
            <person name="Casacuberta J.M."/>
            <person name="Vandepoele K."/>
            <person name="Reski R."/>
            <person name="Cuming A.C."/>
            <person name="Tuskan G.A."/>
            <person name="Maumus F."/>
            <person name="Salse J."/>
            <person name="Schmutz J."/>
            <person name="Rensing S.A."/>
        </authorList>
    </citation>
    <scope>NUCLEOTIDE SEQUENCE [LARGE SCALE GENOMIC DNA]</scope>
    <source>
        <strain evidence="7 8">cv. Gransden 2004</strain>
    </source>
</reference>
<proteinExistence type="inferred from homology"/>
<dbReference type="InterPro" id="IPR014722">
    <property type="entry name" value="Rib_uL2_dom2"/>
</dbReference>
<dbReference type="GO" id="GO:0005739">
    <property type="term" value="C:mitochondrion"/>
    <property type="evidence" value="ECO:0000318"/>
    <property type="project" value="GO_Central"/>
</dbReference>
<dbReference type="GO" id="GO:0006412">
    <property type="term" value="P:translation"/>
    <property type="evidence" value="ECO:0000318"/>
    <property type="project" value="GO_Central"/>
</dbReference>
<dbReference type="Pfam" id="PF17136">
    <property type="entry name" value="ribosomal_L24"/>
    <property type="match status" value="1"/>
</dbReference>
<dbReference type="GO" id="GO:0003735">
    <property type="term" value="F:structural constituent of ribosome"/>
    <property type="evidence" value="ECO:0007669"/>
    <property type="project" value="InterPro"/>
</dbReference>
<keyword evidence="3 4" id="KW-0687">Ribonucleoprotein</keyword>
<feature type="domain" description="KOW" evidence="5">
    <location>
        <begin position="64"/>
        <end position="91"/>
    </location>
</feature>
<evidence type="ECO:0000256" key="2">
    <source>
        <dbReference type="ARBA" id="ARBA00022980"/>
    </source>
</evidence>
<dbReference type="EnsemblPlants" id="Pp3c9_9200V3.2">
    <property type="protein sequence ID" value="Pp3c9_9200V3.2"/>
    <property type="gene ID" value="Pp3c9_9200"/>
</dbReference>
<organism evidence="6">
    <name type="scientific">Physcomitrium patens</name>
    <name type="common">Spreading-leaved earth moss</name>
    <name type="synonym">Physcomitrella patens</name>
    <dbReference type="NCBI Taxonomy" id="3218"/>
    <lineage>
        <taxon>Eukaryota</taxon>
        <taxon>Viridiplantae</taxon>
        <taxon>Streptophyta</taxon>
        <taxon>Embryophyta</taxon>
        <taxon>Bryophyta</taxon>
        <taxon>Bryophytina</taxon>
        <taxon>Bryopsida</taxon>
        <taxon>Funariidae</taxon>
        <taxon>Funariales</taxon>
        <taxon>Funariaceae</taxon>
        <taxon>Physcomitrium</taxon>
    </lineage>
</organism>
<evidence type="ECO:0000256" key="4">
    <source>
        <dbReference type="RuleBase" id="RU003477"/>
    </source>
</evidence>
<dbReference type="InterPro" id="IPR005825">
    <property type="entry name" value="Ribosomal_uL24_CS"/>
</dbReference>
<dbReference type="EnsemblPlants" id="Pp3c9_9200V3.1">
    <property type="protein sequence ID" value="Pp3c9_9200V3.1"/>
    <property type="gene ID" value="Pp3c9_9200"/>
</dbReference>
<dbReference type="Proteomes" id="UP000006727">
    <property type="component" value="Chromosome 9"/>
</dbReference>
<name>A0A2K1K2M0_PHYPA</name>
<evidence type="ECO:0000256" key="3">
    <source>
        <dbReference type="ARBA" id="ARBA00023274"/>
    </source>
</evidence>
<dbReference type="GO" id="GO:1990904">
    <property type="term" value="C:ribonucleoprotein complex"/>
    <property type="evidence" value="ECO:0007669"/>
    <property type="project" value="UniProtKB-KW"/>
</dbReference>
<dbReference type="InterPro" id="IPR041988">
    <property type="entry name" value="Ribosomal_uL24_KOW"/>
</dbReference>
<dbReference type="SMART" id="SM00739">
    <property type="entry name" value="KOW"/>
    <property type="match status" value="1"/>
</dbReference>
<dbReference type="HAMAP" id="MF_01326_B">
    <property type="entry name" value="Ribosomal_uL24_B"/>
    <property type="match status" value="1"/>
</dbReference>
<dbReference type="GeneID" id="112286613"/>
<dbReference type="Gramene" id="Pp3c9_9200V3.1">
    <property type="protein sequence ID" value="Pp3c9_9200V3.1"/>
    <property type="gene ID" value="Pp3c9_9200"/>
</dbReference>
<keyword evidence="2 4" id="KW-0689">Ribosomal protein</keyword>
<dbReference type="OMA" id="GNPCLVF"/>
<dbReference type="EMBL" id="ABEU02000009">
    <property type="protein sequence ID" value="PNR48022.1"/>
    <property type="molecule type" value="Genomic_DNA"/>
</dbReference>
<evidence type="ECO:0000313" key="6">
    <source>
        <dbReference type="EMBL" id="PNR48022.1"/>
    </source>
</evidence>
<dbReference type="Gene3D" id="2.30.30.30">
    <property type="match status" value="1"/>
</dbReference>